<keyword evidence="2" id="KW-1185">Reference proteome</keyword>
<evidence type="ECO:0000313" key="2">
    <source>
        <dbReference type="Proteomes" id="UP000255828"/>
    </source>
</evidence>
<reference evidence="1" key="1">
    <citation type="submission" date="2018-06" db="EMBL/GenBank/DDBJ databases">
        <authorList>
            <person name="Zhirakovskaya E."/>
        </authorList>
    </citation>
    <scope>NUCLEOTIDE SEQUENCE [LARGE SCALE GENOMIC DNA]</scope>
</reference>
<dbReference type="EMBL" id="MH540083">
    <property type="protein sequence ID" value="AXF42063.1"/>
    <property type="molecule type" value="Genomic_DNA"/>
</dbReference>
<organism evidence="1">
    <name type="scientific">Synechococcus T7-like phage S-TIP37</name>
    <dbReference type="NCBI Taxonomy" id="1332145"/>
    <lineage>
        <taxon>Viruses</taxon>
        <taxon>Duplodnaviria</taxon>
        <taxon>Heunggongvirae</taxon>
        <taxon>Uroviricota</taxon>
        <taxon>Caudoviricetes</taxon>
        <taxon>Autographivirales</taxon>
        <taxon>Sechaudvirinae</taxon>
        <taxon>Igirivirus</taxon>
        <taxon>Igirivirus STIP37</taxon>
    </lineage>
</organism>
<sequence>MVVDPIRGLAQVAYAKGNIYHYTHVSRRAIANLLLNPNMSLGFWVNSNLLPYYTKTRCLGDCISTGALKAEEMPVAV</sequence>
<accession>A0A345AY83</accession>
<evidence type="ECO:0000313" key="1">
    <source>
        <dbReference type="EMBL" id="AXF42063.1"/>
    </source>
</evidence>
<name>A0A345AY83_9CAUD</name>
<gene>
    <name evidence="1" type="ORF">STIP37_1</name>
</gene>
<proteinExistence type="predicted"/>
<protein>
    <submittedName>
        <fullName evidence="1">Uncharacterized protein</fullName>
    </submittedName>
</protein>
<dbReference type="Proteomes" id="UP000255828">
    <property type="component" value="Segment"/>
</dbReference>